<dbReference type="GO" id="GO:0005737">
    <property type="term" value="C:cytoplasm"/>
    <property type="evidence" value="ECO:0007669"/>
    <property type="project" value="TreeGrafter"/>
</dbReference>
<dbReference type="AlphaFoldDB" id="A0A929QSI9"/>
<evidence type="ECO:0000256" key="3">
    <source>
        <dbReference type="ARBA" id="ARBA00022898"/>
    </source>
</evidence>
<dbReference type="InterPro" id="IPR036052">
    <property type="entry name" value="TrpB-like_PALP_sf"/>
</dbReference>
<proteinExistence type="inferred from homology"/>
<dbReference type="Pfam" id="PF14821">
    <property type="entry name" value="Thr_synth_N"/>
    <property type="match status" value="1"/>
</dbReference>
<organism evidence="8 9">
    <name type="scientific">Abiotrophia defectiva</name>
    <name type="common">Streptococcus defectivus</name>
    <dbReference type="NCBI Taxonomy" id="46125"/>
    <lineage>
        <taxon>Bacteria</taxon>
        <taxon>Bacillati</taxon>
        <taxon>Bacillota</taxon>
        <taxon>Bacilli</taxon>
        <taxon>Lactobacillales</taxon>
        <taxon>Aerococcaceae</taxon>
        <taxon>Abiotrophia</taxon>
    </lineage>
</organism>
<dbReference type="Gene3D" id="3.90.1380.10">
    <property type="entry name" value="Threonine synthase, N-terminal domain"/>
    <property type="match status" value="1"/>
</dbReference>
<keyword evidence="8" id="KW-0456">Lyase</keyword>
<feature type="domain" description="Tryptophan synthase beta chain-like PALP" evidence="6">
    <location>
        <begin position="102"/>
        <end position="414"/>
    </location>
</feature>
<dbReference type="SUPFAM" id="SSF53686">
    <property type="entry name" value="Tryptophan synthase beta subunit-like PLP-dependent enzymes"/>
    <property type="match status" value="1"/>
</dbReference>
<evidence type="ECO:0000313" key="9">
    <source>
        <dbReference type="Proteomes" id="UP000757900"/>
    </source>
</evidence>
<dbReference type="PANTHER" id="PTHR43515">
    <property type="entry name" value="THREONINE SYNTHASE-LIKE 1"/>
    <property type="match status" value="1"/>
</dbReference>
<dbReference type="EMBL" id="JABZFV010000037">
    <property type="protein sequence ID" value="MBF0934564.1"/>
    <property type="molecule type" value="Genomic_DNA"/>
</dbReference>
<name>A0A929QSI9_ABIDE</name>
<reference evidence="8" key="1">
    <citation type="submission" date="2020-04" db="EMBL/GenBank/DDBJ databases">
        <title>Deep metagenomics examines the oral microbiome during advanced dental caries in children, revealing novel taxa and co-occurrences with host molecules.</title>
        <authorList>
            <person name="Baker J.L."/>
            <person name="Morton J.T."/>
            <person name="Dinis M."/>
            <person name="Alvarez R."/>
            <person name="Tran N.C."/>
            <person name="Knight R."/>
            <person name="Edlund A."/>
        </authorList>
    </citation>
    <scope>NUCLEOTIDE SEQUENCE</scope>
    <source>
        <strain evidence="8">JCVI_23_bin.16</strain>
    </source>
</reference>
<evidence type="ECO:0000256" key="5">
    <source>
        <dbReference type="PIRSR" id="PIRSR604450-51"/>
    </source>
</evidence>
<dbReference type="GO" id="GO:0009088">
    <property type="term" value="P:threonine biosynthetic process"/>
    <property type="evidence" value="ECO:0007669"/>
    <property type="project" value="UniProtKB-UniRule"/>
</dbReference>
<evidence type="ECO:0000256" key="2">
    <source>
        <dbReference type="ARBA" id="ARBA00005517"/>
    </source>
</evidence>
<evidence type="ECO:0000259" key="7">
    <source>
        <dbReference type="Pfam" id="PF14821"/>
    </source>
</evidence>
<comment type="caution">
    <text evidence="8">The sequence shown here is derived from an EMBL/GenBank/DDBJ whole genome shotgun (WGS) entry which is preliminary data.</text>
</comment>
<comment type="cofactor">
    <cofactor evidence="1 5">
        <name>pyridoxal 5'-phosphate</name>
        <dbReference type="ChEBI" id="CHEBI:597326"/>
    </cofactor>
</comment>
<dbReference type="CDD" id="cd01560">
    <property type="entry name" value="Thr-synth_2"/>
    <property type="match status" value="1"/>
</dbReference>
<dbReference type="InterPro" id="IPR001926">
    <property type="entry name" value="TrpB-like_PALP"/>
</dbReference>
<dbReference type="InterPro" id="IPR029144">
    <property type="entry name" value="Thr_synth_N"/>
</dbReference>
<evidence type="ECO:0000259" key="6">
    <source>
        <dbReference type="Pfam" id="PF00291"/>
    </source>
</evidence>
<dbReference type="EC" id="4.2.3.1" evidence="4"/>
<dbReference type="PANTHER" id="PTHR43515:SF1">
    <property type="entry name" value="THREONINE SYNTHASE-LIKE 1"/>
    <property type="match status" value="1"/>
</dbReference>
<dbReference type="NCBIfam" id="TIGR00260">
    <property type="entry name" value="thrC"/>
    <property type="match status" value="1"/>
</dbReference>
<dbReference type="InterPro" id="IPR004450">
    <property type="entry name" value="Thr_synthase-like"/>
</dbReference>
<keyword evidence="3 5" id="KW-0663">Pyridoxal phosphate</keyword>
<dbReference type="GO" id="GO:0004795">
    <property type="term" value="F:threonine synthase activity"/>
    <property type="evidence" value="ECO:0007669"/>
    <property type="project" value="UniProtKB-UniRule"/>
</dbReference>
<evidence type="ECO:0000313" key="8">
    <source>
        <dbReference type="EMBL" id="MBF0934564.1"/>
    </source>
</evidence>
<comment type="similarity">
    <text evidence="2">Belongs to the threonine synthase family.</text>
</comment>
<dbReference type="InterPro" id="IPR037158">
    <property type="entry name" value="Thr_synth_N_sf"/>
</dbReference>
<dbReference type="Gene3D" id="3.40.50.1100">
    <property type="match status" value="2"/>
</dbReference>
<evidence type="ECO:0000256" key="1">
    <source>
        <dbReference type="ARBA" id="ARBA00001933"/>
    </source>
</evidence>
<evidence type="ECO:0000256" key="4">
    <source>
        <dbReference type="NCBIfam" id="TIGR00260"/>
    </source>
</evidence>
<sequence>MTLYYQSTRNPENRVTASQAILKGIAEDGGLYVPVEHPKLPVPLADLVGKSYQEVAFTVMKAYFDDFSQEELLACIDGAYNSDKFDTPELTPVKKVGDAYYLELFHGQTIAFKDMALSILPYLMTTSAKKQGSDKEIVILTATSGDTGKAAMAGFADVPGTKIVVFYPKGGVSHIQELQMLTQKGDNTYVVGITSNFDDAQSQVKALFGDQALNEQIAAAGYQFSSANSINIGRLIPQVAYYVFAYLQLVSQGVIALGDAINVDVPTGNFGNILAAYYARQMGLPIKTFICASNKNNVLTDFFKTGVYDRQRPFYVTNSPSMDILISSNLERLIYHATGNDATQTAAYMKQLVDQGHYQVTPQMQATYADFYGGYADEAQIEASIKAVYEATGYVLDPHTAVATSVYSDYRQETGDTTPTLIASTASPYKFPRSVMQSFQDLDPEVDDLALVDQLEAISGVPQPAAVLEVKEAQIRHNEVVDVAGMKASILAKLGIE</sequence>
<accession>A0A929QSI9</accession>
<dbReference type="Pfam" id="PF00291">
    <property type="entry name" value="PALP"/>
    <property type="match status" value="1"/>
</dbReference>
<feature type="domain" description="Threonine synthase N-terminal" evidence="7">
    <location>
        <begin position="5"/>
        <end position="80"/>
    </location>
</feature>
<protein>
    <recommendedName>
        <fullName evidence="4">Threonine synthase</fullName>
        <ecNumber evidence="4">4.2.3.1</ecNumber>
    </recommendedName>
</protein>
<feature type="modified residue" description="N6-(pyridoxal phosphate)lysine" evidence="5">
    <location>
        <position position="113"/>
    </location>
</feature>
<gene>
    <name evidence="8" type="ORF">HXK00_02830</name>
</gene>
<dbReference type="Proteomes" id="UP000757900">
    <property type="component" value="Unassembled WGS sequence"/>
</dbReference>